<name>A0ACC2CZ13_DIPCM</name>
<sequence length="111" mass="12335">MASMEDKRGSSPTSVEDFSEQESMPSADEQEAAMRKKYGGLKPKKPPLISKDHERAFFDSADWALGKEQQGTRSEQKPRNPIEALRPKLQPTPHQPLPSRLSSQASSVEGQ</sequence>
<proteinExistence type="predicted"/>
<evidence type="ECO:0000313" key="1">
    <source>
        <dbReference type="EMBL" id="KAJ7547210.1"/>
    </source>
</evidence>
<reference evidence="2" key="1">
    <citation type="journal article" date="2024" name="Proc. Natl. Acad. Sci. U.S.A.">
        <title>Extraordinary preservation of gene collinearity over three hundred million years revealed in homosporous lycophytes.</title>
        <authorList>
            <person name="Li C."/>
            <person name="Wickell D."/>
            <person name="Kuo L.Y."/>
            <person name="Chen X."/>
            <person name="Nie B."/>
            <person name="Liao X."/>
            <person name="Peng D."/>
            <person name="Ji J."/>
            <person name="Jenkins J."/>
            <person name="Williams M."/>
            <person name="Shu S."/>
            <person name="Plott C."/>
            <person name="Barry K."/>
            <person name="Rajasekar S."/>
            <person name="Grimwood J."/>
            <person name="Han X."/>
            <person name="Sun S."/>
            <person name="Hou Z."/>
            <person name="He W."/>
            <person name="Dai G."/>
            <person name="Sun C."/>
            <person name="Schmutz J."/>
            <person name="Leebens-Mack J.H."/>
            <person name="Li F.W."/>
            <person name="Wang L."/>
        </authorList>
    </citation>
    <scope>NUCLEOTIDE SEQUENCE [LARGE SCALE GENOMIC DNA]</scope>
    <source>
        <strain evidence="2">cv. PW_Plant_1</strain>
    </source>
</reference>
<gene>
    <name evidence="1" type="ORF">O6H91_08G074900</name>
</gene>
<organism evidence="1 2">
    <name type="scientific">Diphasiastrum complanatum</name>
    <name type="common">Issler's clubmoss</name>
    <name type="synonym">Lycopodium complanatum</name>
    <dbReference type="NCBI Taxonomy" id="34168"/>
    <lineage>
        <taxon>Eukaryota</taxon>
        <taxon>Viridiplantae</taxon>
        <taxon>Streptophyta</taxon>
        <taxon>Embryophyta</taxon>
        <taxon>Tracheophyta</taxon>
        <taxon>Lycopodiopsida</taxon>
        <taxon>Lycopodiales</taxon>
        <taxon>Lycopodiaceae</taxon>
        <taxon>Lycopodioideae</taxon>
        <taxon>Diphasiastrum</taxon>
    </lineage>
</organism>
<protein>
    <submittedName>
        <fullName evidence="1">Uncharacterized protein</fullName>
    </submittedName>
</protein>
<evidence type="ECO:0000313" key="2">
    <source>
        <dbReference type="Proteomes" id="UP001162992"/>
    </source>
</evidence>
<dbReference type="Proteomes" id="UP001162992">
    <property type="component" value="Chromosome 8"/>
</dbReference>
<dbReference type="EMBL" id="CM055099">
    <property type="protein sequence ID" value="KAJ7547210.1"/>
    <property type="molecule type" value="Genomic_DNA"/>
</dbReference>
<comment type="caution">
    <text evidence="1">The sequence shown here is derived from an EMBL/GenBank/DDBJ whole genome shotgun (WGS) entry which is preliminary data.</text>
</comment>
<accession>A0ACC2CZ13</accession>
<keyword evidence="2" id="KW-1185">Reference proteome</keyword>